<accession>A0ABR1GY27</accession>
<feature type="compositionally biased region" description="Low complexity" evidence="4">
    <location>
        <begin position="108"/>
        <end position="125"/>
    </location>
</feature>
<keyword evidence="2" id="KW-0479">Metal-binding</keyword>
<sequence>MPHMREVKTCDRCRHFKRRCDLIKPSCSRCLQAGVRCSFDVAAATAAAAAAASSSVAVASSTITVPITTLASASPSASASLSATAPSSNAASSPLLDELSASLSNSGLISPTTSTESPEPLTIPSGSAEPGIPPDVATGLNTGAPGQRVIRKRKRNCLSCLRCHRLKVKCDKELPCGRCKSSGNGRECYYSYNKGPNGGKFPCPTAPPAVSGDDAKSSMATWHIQHKVRGSSHWRDLMTKIGALVTLESPPLAAALENIATNACLANFTLPGNFPFGTPGATKYFARDAVTRLIDGERANCRAYMTRYIELLDCVNPILDVDQFHQEVEQYWQDPNAVTLCWLSQFLMVLGLGCFASVDEPHQATELMMAAEACLMQTPFMFRPTLLALKALTLMTVAKQVCNATCWSVDSCWSLLGLLVRTAFIYGLPQERIEAEDEVLDTKERDARRKLWLTILYLDIKVSMCTGMPPLTRPDELGSLKAMPEWGQPESLQMVLYQSLPTVLTILAQLNSKKDPISYPEVLRYNAQIRELMAHAQRVCSGQLQRITVDIFLRRCLMVLHRPFALHNEGPNMFPESYWSSLECSLALLIHYRELWSGEECQRLDLVGRAFVLDFFSAALTAMLHVLRKEAPLASATGLGCDIPPRQIILDTLRSCIDIWSGEQEKSVCYRTGYNLLLAILALLPRSSTDQ</sequence>
<evidence type="ECO:0000259" key="5">
    <source>
        <dbReference type="PROSITE" id="PS50048"/>
    </source>
</evidence>
<dbReference type="Gene3D" id="4.10.240.10">
    <property type="entry name" value="Zn(2)-C6 fungal-type DNA-binding domain"/>
    <property type="match status" value="2"/>
</dbReference>
<evidence type="ECO:0000313" key="6">
    <source>
        <dbReference type="EMBL" id="KAK7413723.1"/>
    </source>
</evidence>
<reference evidence="6 7" key="1">
    <citation type="journal article" date="2025" name="Microbiol. Resour. Announc.">
        <title>Draft genome sequences for Neonectria magnoliae and Neonectria punicea, canker pathogens of Liriodendron tulipifera and Acer saccharum in West Virginia.</title>
        <authorList>
            <person name="Petronek H.M."/>
            <person name="Kasson M.T."/>
            <person name="Metheny A.M."/>
            <person name="Stauder C.M."/>
            <person name="Lovett B."/>
            <person name="Lynch S.C."/>
            <person name="Garnas J.R."/>
            <person name="Kasson L.R."/>
            <person name="Stajich J.E."/>
        </authorList>
    </citation>
    <scope>NUCLEOTIDE SEQUENCE [LARGE SCALE GENOMIC DNA]</scope>
    <source>
        <strain evidence="6 7">NRRL 64653</strain>
    </source>
</reference>
<evidence type="ECO:0000256" key="2">
    <source>
        <dbReference type="ARBA" id="ARBA00022723"/>
    </source>
</evidence>
<dbReference type="PROSITE" id="PS50048">
    <property type="entry name" value="ZN2_CY6_FUNGAL_2"/>
    <property type="match status" value="2"/>
</dbReference>
<feature type="domain" description="Zn(2)-C6 fungal-type" evidence="5">
    <location>
        <begin position="159"/>
        <end position="190"/>
    </location>
</feature>
<evidence type="ECO:0000256" key="3">
    <source>
        <dbReference type="ARBA" id="ARBA00023242"/>
    </source>
</evidence>
<dbReference type="InterPro" id="IPR050613">
    <property type="entry name" value="Sec_Metabolite_Reg"/>
</dbReference>
<name>A0ABR1GY27_9HYPO</name>
<comment type="subcellular location">
    <subcellularLocation>
        <location evidence="1">Nucleus</location>
    </subcellularLocation>
</comment>
<evidence type="ECO:0000313" key="7">
    <source>
        <dbReference type="Proteomes" id="UP001498476"/>
    </source>
</evidence>
<dbReference type="EMBL" id="JAZAVJ010000120">
    <property type="protein sequence ID" value="KAK7413723.1"/>
    <property type="molecule type" value="Genomic_DNA"/>
</dbReference>
<evidence type="ECO:0000256" key="4">
    <source>
        <dbReference type="SAM" id="MobiDB-lite"/>
    </source>
</evidence>
<dbReference type="CDD" id="cd12148">
    <property type="entry name" value="fungal_TF_MHR"/>
    <property type="match status" value="1"/>
</dbReference>
<gene>
    <name evidence="6" type="ORF">QQX98_007366</name>
</gene>
<keyword evidence="7" id="KW-1185">Reference proteome</keyword>
<dbReference type="InterPro" id="IPR036864">
    <property type="entry name" value="Zn2-C6_fun-type_DNA-bd_sf"/>
</dbReference>
<dbReference type="PANTHER" id="PTHR31001:SF58">
    <property type="entry name" value="ZN(II)2CYS6 TRANSCRIPTION FACTOR (EUROFUNG)"/>
    <property type="match status" value="1"/>
</dbReference>
<proteinExistence type="predicted"/>
<feature type="domain" description="Zn(2)-C6 fungal-type" evidence="5">
    <location>
        <begin position="9"/>
        <end position="39"/>
    </location>
</feature>
<feature type="region of interest" description="Disordered" evidence="4">
    <location>
        <begin position="107"/>
        <end position="144"/>
    </location>
</feature>
<protein>
    <recommendedName>
        <fullName evidence="5">Zn(2)-C6 fungal-type domain-containing protein</fullName>
    </recommendedName>
</protein>
<dbReference type="PANTHER" id="PTHR31001">
    <property type="entry name" value="UNCHARACTERIZED TRANSCRIPTIONAL REGULATORY PROTEIN"/>
    <property type="match status" value="1"/>
</dbReference>
<keyword evidence="3" id="KW-0539">Nucleus</keyword>
<dbReference type="SUPFAM" id="SSF57701">
    <property type="entry name" value="Zn2/Cys6 DNA-binding domain"/>
    <property type="match status" value="2"/>
</dbReference>
<dbReference type="Pfam" id="PF04082">
    <property type="entry name" value="Fungal_trans"/>
    <property type="match status" value="1"/>
</dbReference>
<organism evidence="6 7">
    <name type="scientific">Neonectria punicea</name>
    <dbReference type="NCBI Taxonomy" id="979145"/>
    <lineage>
        <taxon>Eukaryota</taxon>
        <taxon>Fungi</taxon>
        <taxon>Dikarya</taxon>
        <taxon>Ascomycota</taxon>
        <taxon>Pezizomycotina</taxon>
        <taxon>Sordariomycetes</taxon>
        <taxon>Hypocreomycetidae</taxon>
        <taxon>Hypocreales</taxon>
        <taxon>Nectriaceae</taxon>
        <taxon>Neonectria</taxon>
    </lineage>
</organism>
<evidence type="ECO:0000256" key="1">
    <source>
        <dbReference type="ARBA" id="ARBA00004123"/>
    </source>
</evidence>
<dbReference type="Pfam" id="PF00172">
    <property type="entry name" value="Zn_clus"/>
    <property type="match status" value="2"/>
</dbReference>
<dbReference type="InterPro" id="IPR001138">
    <property type="entry name" value="Zn2Cys6_DnaBD"/>
</dbReference>
<dbReference type="PROSITE" id="PS00463">
    <property type="entry name" value="ZN2_CY6_FUNGAL_1"/>
    <property type="match status" value="2"/>
</dbReference>
<dbReference type="SMART" id="SM00906">
    <property type="entry name" value="Fungal_trans"/>
    <property type="match status" value="1"/>
</dbReference>
<dbReference type="CDD" id="cd00067">
    <property type="entry name" value="GAL4"/>
    <property type="match status" value="2"/>
</dbReference>
<dbReference type="InterPro" id="IPR007219">
    <property type="entry name" value="XnlR_reg_dom"/>
</dbReference>
<dbReference type="Proteomes" id="UP001498476">
    <property type="component" value="Unassembled WGS sequence"/>
</dbReference>
<comment type="caution">
    <text evidence="6">The sequence shown here is derived from an EMBL/GenBank/DDBJ whole genome shotgun (WGS) entry which is preliminary data.</text>
</comment>
<dbReference type="SMART" id="SM00066">
    <property type="entry name" value="GAL4"/>
    <property type="match status" value="2"/>
</dbReference>